<evidence type="ECO:0000256" key="7">
    <source>
        <dbReference type="ARBA" id="ARBA00031011"/>
    </source>
</evidence>
<protein>
    <recommendedName>
        <fullName evidence="5">2-oxoglutarate-dependent ethylene/succinate-forming enzyme</fullName>
        <ecNumber evidence="4">1.13.12.19</ecNumber>
        <ecNumber evidence="3">1.14.20.7</ecNumber>
    </recommendedName>
    <alternativeName>
        <fullName evidence="7">2-oxoglutarate dioxygenase (ethylene-forming)</fullName>
    </alternativeName>
    <alternativeName>
        <fullName evidence="8">2-oxoglutarate/L-arginine monooxygenase/decarboxylase (succinate-forming)</fullName>
    </alternativeName>
</protein>
<accession>A0ABM8WU90</accession>
<comment type="similarity">
    <text evidence="11">Belongs to the iron/ascorbate-dependent oxidoreductase family.</text>
</comment>
<evidence type="ECO:0000256" key="6">
    <source>
        <dbReference type="ARBA" id="ARBA00022666"/>
    </source>
</evidence>
<proteinExistence type="inferred from homology"/>
<comment type="pathway">
    <text evidence="2">Alkene biosynthesis; ethylene biosynthesis via 2-oxoglutarate.</text>
</comment>
<keyword evidence="11" id="KW-0479">Metal-binding</keyword>
<gene>
    <name evidence="13" type="primary">vldW</name>
    <name evidence="13" type="ORF">LMG32289_02230</name>
</gene>
<comment type="cofactor">
    <cofactor evidence="1">
        <name>Fe(2+)</name>
        <dbReference type="ChEBI" id="CHEBI:29033"/>
    </cofactor>
</comment>
<dbReference type="SUPFAM" id="SSF51197">
    <property type="entry name" value="Clavaminate synthase-like"/>
    <property type="match status" value="1"/>
</dbReference>
<evidence type="ECO:0000256" key="3">
    <source>
        <dbReference type="ARBA" id="ARBA00012293"/>
    </source>
</evidence>
<dbReference type="Proteomes" id="UP000706525">
    <property type="component" value="Unassembled WGS sequence"/>
</dbReference>
<dbReference type="EMBL" id="CAJZAG010000004">
    <property type="protein sequence ID" value="CAG9171025.1"/>
    <property type="molecule type" value="Genomic_DNA"/>
</dbReference>
<evidence type="ECO:0000256" key="8">
    <source>
        <dbReference type="ARBA" id="ARBA00031282"/>
    </source>
</evidence>
<dbReference type="InterPro" id="IPR044861">
    <property type="entry name" value="IPNS-like_FE2OG_OXY"/>
</dbReference>
<dbReference type="GO" id="GO:0051213">
    <property type="term" value="F:dioxygenase activity"/>
    <property type="evidence" value="ECO:0007669"/>
    <property type="project" value="UniProtKB-KW"/>
</dbReference>
<keyword evidence="11 13" id="KW-0560">Oxidoreductase</keyword>
<comment type="caution">
    <text evidence="13">The sequence shown here is derived from an EMBL/GenBank/DDBJ whole genome shotgun (WGS) entry which is preliminary data.</text>
</comment>
<sequence length="319" mass="34719">MAIPVIDISPLLTPNHPARHEAIGRLKDAHMNAGFSVLVGHGIDPGVIAALLDASRRFHELPLEQKLDIRYRSSLRGFLPMGTSTLAKSTLGTARKPNCSESFIAQSDLPEALRSRWSHSPLGGTQPWPADPADLKDVALRYRHDVSALAAALIPAFEEMLALPTATLSSRFSPAHVFLRLLHYPPAPVREADSYGSAPHTDYGCLTLVAQDDVGGLQVRAEDGDWIDVPDIAGGLVLNSGQVLEAWSGGRIKATPHRVLNNQDRSRYSIALFYDCAIETQVECLVPATEPFSSNCLGKQYGTHLGEFLKANYNFQPEP</sequence>
<dbReference type="EC" id="1.13.12.19" evidence="4"/>
<evidence type="ECO:0000313" key="13">
    <source>
        <dbReference type="EMBL" id="CAG9171025.1"/>
    </source>
</evidence>
<dbReference type="RefSeq" id="WP_223987417.1">
    <property type="nucleotide sequence ID" value="NZ_CAJZAG010000004.1"/>
</dbReference>
<evidence type="ECO:0000256" key="2">
    <source>
        <dbReference type="ARBA" id="ARBA00004767"/>
    </source>
</evidence>
<dbReference type="EC" id="1.14.20.7" evidence="3"/>
<keyword evidence="13" id="KW-0223">Dioxygenase</keyword>
<dbReference type="InterPro" id="IPR027443">
    <property type="entry name" value="IPNS-like_sf"/>
</dbReference>
<comment type="catalytic activity">
    <reaction evidence="10">
        <text>L-arginine + 2-oxoglutarate + O2 = guanidine + L-glutamate 5-semialdehyde + succinate + CO2</text>
        <dbReference type="Rhea" id="RHEA:31535"/>
        <dbReference type="ChEBI" id="CHEBI:15379"/>
        <dbReference type="ChEBI" id="CHEBI:16526"/>
        <dbReference type="ChEBI" id="CHEBI:16810"/>
        <dbReference type="ChEBI" id="CHEBI:30031"/>
        <dbReference type="ChEBI" id="CHEBI:30087"/>
        <dbReference type="ChEBI" id="CHEBI:32682"/>
        <dbReference type="ChEBI" id="CHEBI:58066"/>
        <dbReference type="EC" id="1.14.20.7"/>
    </reaction>
</comment>
<name>A0ABM8WU90_9BURK</name>
<organism evidence="13 14">
    <name type="scientific">Cupriavidus pampae</name>
    <dbReference type="NCBI Taxonomy" id="659251"/>
    <lineage>
        <taxon>Bacteria</taxon>
        <taxon>Pseudomonadati</taxon>
        <taxon>Pseudomonadota</taxon>
        <taxon>Betaproteobacteria</taxon>
        <taxon>Burkholderiales</taxon>
        <taxon>Burkholderiaceae</taxon>
        <taxon>Cupriavidus</taxon>
    </lineage>
</organism>
<comment type="catalytic activity">
    <reaction evidence="9">
        <text>2-oxoglutarate + O2 + 2 H(+) = ethene + 3 CO2 + H2O</text>
        <dbReference type="Rhea" id="RHEA:31523"/>
        <dbReference type="ChEBI" id="CHEBI:15377"/>
        <dbReference type="ChEBI" id="CHEBI:15378"/>
        <dbReference type="ChEBI" id="CHEBI:15379"/>
        <dbReference type="ChEBI" id="CHEBI:16526"/>
        <dbReference type="ChEBI" id="CHEBI:16810"/>
        <dbReference type="ChEBI" id="CHEBI:18153"/>
        <dbReference type="EC" id="1.13.12.19"/>
    </reaction>
</comment>
<evidence type="ECO:0000256" key="9">
    <source>
        <dbReference type="ARBA" id="ARBA00047725"/>
    </source>
</evidence>
<dbReference type="PANTHER" id="PTHR47990">
    <property type="entry name" value="2-OXOGLUTARATE (2OG) AND FE(II)-DEPENDENT OXYGENASE SUPERFAMILY PROTEIN-RELATED"/>
    <property type="match status" value="1"/>
</dbReference>
<evidence type="ECO:0000256" key="5">
    <source>
        <dbReference type="ARBA" id="ARBA00019045"/>
    </source>
</evidence>
<evidence type="ECO:0000256" key="11">
    <source>
        <dbReference type="RuleBase" id="RU003682"/>
    </source>
</evidence>
<dbReference type="Pfam" id="PF03171">
    <property type="entry name" value="2OG-FeII_Oxy"/>
    <property type="match status" value="1"/>
</dbReference>
<evidence type="ECO:0000256" key="10">
    <source>
        <dbReference type="ARBA" id="ARBA00049359"/>
    </source>
</evidence>
<evidence type="ECO:0000313" key="14">
    <source>
        <dbReference type="Proteomes" id="UP000706525"/>
    </source>
</evidence>
<keyword evidence="11" id="KW-0408">Iron</keyword>
<evidence type="ECO:0000259" key="12">
    <source>
        <dbReference type="PROSITE" id="PS51471"/>
    </source>
</evidence>
<dbReference type="InterPro" id="IPR005123">
    <property type="entry name" value="Oxoglu/Fe-dep_dioxygenase_dom"/>
</dbReference>
<dbReference type="InterPro" id="IPR050231">
    <property type="entry name" value="Iron_ascorbate_oxido_reductase"/>
</dbReference>
<feature type="domain" description="Fe2OG dioxygenase" evidence="12">
    <location>
        <begin position="174"/>
        <end position="276"/>
    </location>
</feature>
<keyword evidence="14" id="KW-1185">Reference proteome</keyword>
<evidence type="ECO:0000256" key="4">
    <source>
        <dbReference type="ARBA" id="ARBA00012531"/>
    </source>
</evidence>
<reference evidence="13 14" key="1">
    <citation type="submission" date="2021-08" db="EMBL/GenBank/DDBJ databases">
        <authorList>
            <person name="Peeters C."/>
        </authorList>
    </citation>
    <scope>NUCLEOTIDE SEQUENCE [LARGE SCALE GENOMIC DNA]</scope>
    <source>
        <strain evidence="13 14">LMG 32289</strain>
    </source>
</reference>
<dbReference type="Gene3D" id="2.60.120.330">
    <property type="entry name" value="B-lactam Antibiotic, Isopenicillin N Synthase, Chain"/>
    <property type="match status" value="1"/>
</dbReference>
<keyword evidence="6" id="KW-0266">Ethylene biosynthesis</keyword>
<dbReference type="InterPro" id="IPR026992">
    <property type="entry name" value="DIOX_N"/>
</dbReference>
<dbReference type="PROSITE" id="PS51471">
    <property type="entry name" value="FE2OG_OXY"/>
    <property type="match status" value="1"/>
</dbReference>
<evidence type="ECO:0000256" key="1">
    <source>
        <dbReference type="ARBA" id="ARBA00001954"/>
    </source>
</evidence>
<dbReference type="Pfam" id="PF14226">
    <property type="entry name" value="DIOX_N"/>
    <property type="match status" value="1"/>
</dbReference>